<protein>
    <recommendedName>
        <fullName evidence="3">Ankyrin repeat protein</fullName>
    </recommendedName>
</protein>
<dbReference type="SUPFAM" id="SSF48403">
    <property type="entry name" value="Ankyrin repeat"/>
    <property type="match status" value="1"/>
</dbReference>
<name>A0AAD4NPS6_9PLEO</name>
<dbReference type="Gene3D" id="1.25.40.20">
    <property type="entry name" value="Ankyrin repeat-containing domain"/>
    <property type="match status" value="1"/>
</dbReference>
<sequence length="485" mass="55206">MKESGGHDLPSFASFCSMSPEEKEKLSSKLVIAMELLDFPPETFRRMIDCLVSDAGVVESWKLRSVCRRKPIFPFAYMRSTDFLGTFDQEISENVLGIQPQSAFYTFRALCILLRPGTMKHYLAYHVKNPRDVSPELPARIQKMVKYIIKELGTDHKQQDRNVLLEICTGLAITCRDISGLLWNSELYTFSNQWSQLGKVWYEEQRKSPGQDLDMHEKLTAAMSIRDHGLVVKLLSDAPEHLPQSVWEQPITAAVQLEDPEMITLMLNVLDHHKSKKFKRNQMLENDSTYSILIGVSKSITNNRDDITLLLLGYFRGYTALLNKTCYREWIELAIHRQNDKSLEYLLQMAPTASPFRISNKIFEQGCRNGSSTIINTLLEHGQVQLDSTSNTLSALAASIRSGTVEIVREVVTAGADINYAMSTHRIAKRPTITPLEYAIYVRNHDVVTYLVQCGAKIPPKSIWPSRGEMQKTLQKGVEERRNKA</sequence>
<dbReference type="Proteomes" id="UP001199106">
    <property type="component" value="Unassembled WGS sequence"/>
</dbReference>
<comment type="caution">
    <text evidence="1">The sequence shown here is derived from an EMBL/GenBank/DDBJ whole genome shotgun (WGS) entry which is preliminary data.</text>
</comment>
<gene>
    <name evidence="1" type="ORF">G6011_09302</name>
</gene>
<dbReference type="EMBL" id="JAANER010000004">
    <property type="protein sequence ID" value="KAG9191214.1"/>
    <property type="molecule type" value="Genomic_DNA"/>
</dbReference>
<organism evidence="1 2">
    <name type="scientific">Alternaria panax</name>
    <dbReference type="NCBI Taxonomy" id="48097"/>
    <lineage>
        <taxon>Eukaryota</taxon>
        <taxon>Fungi</taxon>
        <taxon>Dikarya</taxon>
        <taxon>Ascomycota</taxon>
        <taxon>Pezizomycotina</taxon>
        <taxon>Dothideomycetes</taxon>
        <taxon>Pleosporomycetidae</taxon>
        <taxon>Pleosporales</taxon>
        <taxon>Pleosporineae</taxon>
        <taxon>Pleosporaceae</taxon>
        <taxon>Alternaria</taxon>
        <taxon>Alternaria sect. Panax</taxon>
    </lineage>
</organism>
<dbReference type="InterPro" id="IPR036770">
    <property type="entry name" value="Ankyrin_rpt-contain_sf"/>
</dbReference>
<evidence type="ECO:0008006" key="3">
    <source>
        <dbReference type="Google" id="ProtNLM"/>
    </source>
</evidence>
<accession>A0AAD4NPS6</accession>
<keyword evidence="2" id="KW-1185">Reference proteome</keyword>
<evidence type="ECO:0000313" key="2">
    <source>
        <dbReference type="Proteomes" id="UP001199106"/>
    </source>
</evidence>
<evidence type="ECO:0000313" key="1">
    <source>
        <dbReference type="EMBL" id="KAG9191214.1"/>
    </source>
</evidence>
<reference evidence="1" key="1">
    <citation type="submission" date="2021-07" db="EMBL/GenBank/DDBJ databases">
        <title>Genome Resource of American Ginseng Black Spot Pathogen Alternaria panax.</title>
        <authorList>
            <person name="Qiu C."/>
            <person name="Wang W."/>
            <person name="Liu Z."/>
        </authorList>
    </citation>
    <scope>NUCLEOTIDE SEQUENCE</scope>
    <source>
        <strain evidence="1">BNCC115425</strain>
    </source>
</reference>
<dbReference type="SMART" id="SM00248">
    <property type="entry name" value="ANK"/>
    <property type="match status" value="2"/>
</dbReference>
<proteinExistence type="predicted"/>
<dbReference type="AlphaFoldDB" id="A0AAD4NPS6"/>
<dbReference type="Pfam" id="PF12796">
    <property type="entry name" value="Ank_2"/>
    <property type="match status" value="1"/>
</dbReference>
<dbReference type="InterPro" id="IPR002110">
    <property type="entry name" value="Ankyrin_rpt"/>
</dbReference>